<reference evidence="2" key="1">
    <citation type="submission" date="2009-07" db="EMBL/GenBank/DDBJ databases">
        <title>Complete sequence of chromosome of Methylovorus sp. SIP3-4.</title>
        <authorList>
            <person name="Lucas S."/>
            <person name="Copeland A."/>
            <person name="Lapidus A."/>
            <person name="Glavina del Rio T."/>
            <person name="Tice H."/>
            <person name="Bruce D."/>
            <person name="Goodwin L."/>
            <person name="Pitluck S."/>
            <person name="Clum A."/>
            <person name="Larimer F."/>
            <person name="Land M."/>
            <person name="Hauser L."/>
            <person name="Kyrpides N."/>
            <person name="Mikhailova N."/>
            <person name="Kayluzhnaya M."/>
            <person name="Chistoserdova L."/>
        </authorList>
    </citation>
    <scope>NUCLEOTIDE SEQUENCE [LARGE SCALE GENOMIC DNA]</scope>
    <source>
        <strain evidence="2">SIP3-4</strain>
    </source>
</reference>
<reference evidence="1 2" key="2">
    <citation type="journal article" date="2011" name="J. Bacteriol.">
        <title>Genomes of three methylotrophs from a single niche uncover genetic and metabolic divergence of Methylophilaceae.</title>
        <authorList>
            <person name="Lapidus A."/>
            <person name="Clum A."/>
            <person name="Labutti K."/>
            <person name="Kaluzhnaya M.G."/>
            <person name="Lim S."/>
            <person name="Beck D.A."/>
            <person name="Glavina Del Rio T."/>
            <person name="Nolan M."/>
            <person name="Mavromatis K."/>
            <person name="Huntemann M."/>
            <person name="Lucas S."/>
            <person name="Lidstrom M.E."/>
            <person name="Ivanova N."/>
            <person name="Chistoserdova L."/>
        </authorList>
    </citation>
    <scope>NUCLEOTIDE SEQUENCE [LARGE SCALE GENOMIC DNA]</scope>
    <source>
        <strain evidence="1 2">SIP3-4</strain>
    </source>
</reference>
<sequence>MRNHSLMKFRNIRYSSPQLAHDVQRPQEGLQGTLADYAHHMGVSTRQRLRLIARGVVDEIRSSAREGGKMAGRAAERVKARLAHGAARRLIKLADSLERKVSRIK</sequence>
<dbReference type="HOGENOM" id="CLU_2233355_0_0_4"/>
<accession>C6X971</accession>
<evidence type="ECO:0000313" key="1">
    <source>
        <dbReference type="EMBL" id="ACT49691.1"/>
    </source>
</evidence>
<dbReference type="RefSeq" id="WP_015829358.1">
    <property type="nucleotide sequence ID" value="NC_012969.1"/>
</dbReference>
<name>C6X971_METGS</name>
<evidence type="ECO:0000313" key="2">
    <source>
        <dbReference type="Proteomes" id="UP000002743"/>
    </source>
</evidence>
<protein>
    <submittedName>
        <fullName evidence="1">Uncharacterized protein</fullName>
    </submittedName>
</protein>
<dbReference type="KEGG" id="mei:Msip34_0443"/>
<dbReference type="STRING" id="582744.Msip34_0443"/>
<dbReference type="AlphaFoldDB" id="C6X971"/>
<proteinExistence type="predicted"/>
<organism evidence="1 2">
    <name type="scientific">Methylovorus glucosotrophus (strain SIP3-4)</name>
    <dbReference type="NCBI Taxonomy" id="582744"/>
    <lineage>
        <taxon>Bacteria</taxon>
        <taxon>Pseudomonadati</taxon>
        <taxon>Pseudomonadota</taxon>
        <taxon>Betaproteobacteria</taxon>
        <taxon>Nitrosomonadales</taxon>
        <taxon>Methylophilaceae</taxon>
        <taxon>Methylovorus</taxon>
    </lineage>
</organism>
<dbReference type="Proteomes" id="UP000002743">
    <property type="component" value="Chromosome"/>
</dbReference>
<keyword evidence="2" id="KW-1185">Reference proteome</keyword>
<dbReference type="EMBL" id="CP001674">
    <property type="protein sequence ID" value="ACT49691.1"/>
    <property type="molecule type" value="Genomic_DNA"/>
</dbReference>
<gene>
    <name evidence="1" type="ordered locus">Msip34_0443</name>
</gene>